<comment type="similarity">
    <text evidence="1">Belongs to the enoyl-CoA hydratase/isomerase family.</text>
</comment>
<sequence length="291" mass="31720">MADTDLARTAEHLTEPPGMGGAFTRALIPRRGDTARIPARAVTIHGHRQDLARLADYSRVCGFTLRDSVPATWIHVLTFPLHVHLLSDAESSVRLVGAVHVSNDMTMHRTVGSDEVLDLTVHLENLRPHRRGALVDLVGQAHVDGELVWDGVSTYLSSSVSVPGDPVERDRTPFEARTPQGLWRLPADLGRHYRRVSKDPNPIHTNRLAAKAFGFPRPIIHGMWTHARALAALEGRLPVSYTAHVDFVKPILLPGTVGFTSTATAHGQDLAVTSRDGAKPFLLMSVTDGAP</sequence>
<evidence type="ECO:0000256" key="1">
    <source>
        <dbReference type="ARBA" id="ARBA00005254"/>
    </source>
</evidence>
<dbReference type="PANTHER" id="PTHR43841:SF1">
    <property type="entry name" value="3-HYDROXYACYL-THIOESTER DEHYDRATASE X"/>
    <property type="match status" value="1"/>
</dbReference>
<dbReference type="RefSeq" id="WP_301143553.1">
    <property type="nucleotide sequence ID" value="NZ_JAUHQA010000001.1"/>
</dbReference>
<dbReference type="Pfam" id="PF01575">
    <property type="entry name" value="MaoC_dehydratas"/>
    <property type="match status" value="1"/>
</dbReference>
<feature type="compositionally biased region" description="Basic and acidic residues" evidence="2">
    <location>
        <begin position="1"/>
        <end position="14"/>
    </location>
</feature>
<feature type="domain" description="MaoC-like" evidence="3">
    <location>
        <begin position="191"/>
        <end position="263"/>
    </location>
</feature>
<proteinExistence type="inferred from homology"/>
<gene>
    <name evidence="4" type="ORF">QQX02_12820</name>
</gene>
<feature type="region of interest" description="Disordered" evidence="2">
    <location>
        <begin position="1"/>
        <end position="24"/>
    </location>
</feature>
<evidence type="ECO:0000313" key="4">
    <source>
        <dbReference type="EMBL" id="MDN4481805.1"/>
    </source>
</evidence>
<organism evidence="4 5">
    <name type="scientific">Demequina muriae</name>
    <dbReference type="NCBI Taxonomy" id="3051664"/>
    <lineage>
        <taxon>Bacteria</taxon>
        <taxon>Bacillati</taxon>
        <taxon>Actinomycetota</taxon>
        <taxon>Actinomycetes</taxon>
        <taxon>Micrococcales</taxon>
        <taxon>Demequinaceae</taxon>
        <taxon>Demequina</taxon>
    </lineage>
</organism>
<accession>A0ABT8GK60</accession>
<dbReference type="SUPFAM" id="SSF54637">
    <property type="entry name" value="Thioesterase/thiol ester dehydrase-isomerase"/>
    <property type="match status" value="2"/>
</dbReference>
<protein>
    <submittedName>
        <fullName evidence="4">MaoC/PaaZ C-terminal domain-containing protein</fullName>
    </submittedName>
</protein>
<reference evidence="4" key="1">
    <citation type="submission" date="2023-06" db="EMBL/GenBank/DDBJ databases">
        <title>Egi l300058.</title>
        <authorList>
            <person name="Gao L."/>
            <person name="Fang B.-Z."/>
            <person name="Li W.-J."/>
        </authorList>
    </citation>
    <scope>NUCLEOTIDE SEQUENCE</scope>
    <source>
        <strain evidence="4">EGI L300058</strain>
    </source>
</reference>
<evidence type="ECO:0000256" key="2">
    <source>
        <dbReference type="SAM" id="MobiDB-lite"/>
    </source>
</evidence>
<dbReference type="PANTHER" id="PTHR43841">
    <property type="entry name" value="3-HYDROXYACYL-THIOESTER DEHYDRATASE HTDX-RELATED"/>
    <property type="match status" value="1"/>
</dbReference>
<dbReference type="PRINTS" id="PR01483">
    <property type="entry name" value="FASYNTHASE"/>
</dbReference>
<dbReference type="Gene3D" id="3.10.129.10">
    <property type="entry name" value="Hotdog Thioesterase"/>
    <property type="match status" value="1"/>
</dbReference>
<dbReference type="Proteomes" id="UP001172708">
    <property type="component" value="Unassembled WGS sequence"/>
</dbReference>
<dbReference type="EMBL" id="JAUHQA010000001">
    <property type="protein sequence ID" value="MDN4481805.1"/>
    <property type="molecule type" value="Genomic_DNA"/>
</dbReference>
<dbReference type="InterPro" id="IPR003965">
    <property type="entry name" value="Fatty_acid_synthase"/>
</dbReference>
<dbReference type="InterPro" id="IPR029069">
    <property type="entry name" value="HotDog_dom_sf"/>
</dbReference>
<evidence type="ECO:0000259" key="3">
    <source>
        <dbReference type="Pfam" id="PF01575"/>
    </source>
</evidence>
<comment type="caution">
    <text evidence="4">The sequence shown here is derived from an EMBL/GenBank/DDBJ whole genome shotgun (WGS) entry which is preliminary data.</text>
</comment>
<evidence type="ECO:0000313" key="5">
    <source>
        <dbReference type="Proteomes" id="UP001172708"/>
    </source>
</evidence>
<dbReference type="InterPro" id="IPR002539">
    <property type="entry name" value="MaoC-like_dom"/>
</dbReference>
<keyword evidence="5" id="KW-1185">Reference proteome</keyword>
<name>A0ABT8GK60_9MICO</name>